<evidence type="ECO:0000256" key="4">
    <source>
        <dbReference type="ARBA" id="ARBA00023069"/>
    </source>
</evidence>
<accession>A0ABQ5KIV2</accession>
<keyword evidence="2" id="KW-0433">Leucine-rich repeat</keyword>
<dbReference type="Pfam" id="PF14580">
    <property type="entry name" value="LRR_9"/>
    <property type="match status" value="1"/>
</dbReference>
<protein>
    <submittedName>
        <fullName evidence="7">Dynein regulatory complex subunit 3-like</fullName>
    </submittedName>
</protein>
<dbReference type="EMBL" id="BQXS01009989">
    <property type="protein sequence ID" value="GKT32447.1"/>
    <property type="molecule type" value="Genomic_DNA"/>
</dbReference>
<comment type="caution">
    <text evidence="7">The sequence shown here is derived from an EMBL/GenBank/DDBJ whole genome shotgun (WGS) entry which is preliminary data.</text>
</comment>
<dbReference type="InterPro" id="IPR032675">
    <property type="entry name" value="LRR_dom_sf"/>
</dbReference>
<evidence type="ECO:0000313" key="8">
    <source>
        <dbReference type="Proteomes" id="UP001057375"/>
    </source>
</evidence>
<keyword evidence="6" id="KW-0175">Coiled coil</keyword>
<dbReference type="Proteomes" id="UP001057375">
    <property type="component" value="Unassembled WGS sequence"/>
</dbReference>
<dbReference type="SMART" id="SM00365">
    <property type="entry name" value="LRR_SD22"/>
    <property type="match status" value="4"/>
</dbReference>
<evidence type="ECO:0000256" key="2">
    <source>
        <dbReference type="ARBA" id="ARBA00022614"/>
    </source>
</evidence>
<keyword evidence="5" id="KW-0966">Cell projection</keyword>
<dbReference type="Gene3D" id="3.80.10.10">
    <property type="entry name" value="Ribonuclease Inhibitor"/>
    <property type="match status" value="1"/>
</dbReference>
<evidence type="ECO:0000313" key="7">
    <source>
        <dbReference type="EMBL" id="GKT32447.1"/>
    </source>
</evidence>
<evidence type="ECO:0000256" key="1">
    <source>
        <dbReference type="ARBA" id="ARBA00004138"/>
    </source>
</evidence>
<keyword evidence="8" id="KW-1185">Reference proteome</keyword>
<name>A0ABQ5KIV2_9EUKA</name>
<evidence type="ECO:0000256" key="5">
    <source>
        <dbReference type="ARBA" id="ARBA00023273"/>
    </source>
</evidence>
<dbReference type="SUPFAM" id="SSF52075">
    <property type="entry name" value="Outer arm dynein light chain 1"/>
    <property type="match status" value="1"/>
</dbReference>
<comment type="subcellular location">
    <subcellularLocation>
        <location evidence="1">Cell projection</location>
        <location evidence="1">Cilium</location>
    </subcellularLocation>
</comment>
<gene>
    <name evidence="7" type="ORF">ADUPG1_006607</name>
</gene>
<proteinExistence type="predicted"/>
<sequence>MPQLTPKISIIDQKVIKESLEKDDIRVEPYNYFKIEKIRFSFCNLVEISNLTDFVSLRSLHLDNNKIESIKGLEMCVNLEFLDLSFNKIKAIENLFHLKKLKDLSLAYNQIKHLSGLSDLKSLQILSLSNNSIEEAEQFTSLRSLKQLRVLTVHHNPVCKSTDFNTYVIAHLSFLKKLDYRIVTEEKKKRAYDQYRDELMEAAEKEREDDKEEGVVGADVTDESGTAITSTATSSVGMSGASSSIPLPPPSPLLSLTDITNLFSLTLFSDSDTIKSQSLHDVSNLIDEYSGIMNANAASFRDNLQILCEKMRVFVGQCDLDRKKKIQESEKFCVLLLDRFFENRREEHRCSVAPRISPSEGAQVSELWEEVECEIMEEEEAMEYLDKICIAKNPVFRHPFDAPLSTAKAFLPPTPLVASIEALKVGGKAAPDPPALSSDSPSNYTVLCDALMEEEANLSHTLAGISKTFDDLMVETYNQCIEVTQTFFQNAREQETSLHDKSVSVGLEILDKVQSDPGAADSLTSDARAIVKDKSTVTGLLTSTHDLRLGKLEMLEEQLQTRFKDYYEGTKEALNSLERYRSRTRLLELARLRDRMERGRILGFSWYEMF</sequence>
<dbReference type="PROSITE" id="PS51450">
    <property type="entry name" value="LRR"/>
    <property type="match status" value="4"/>
</dbReference>
<organism evidence="7 8">
    <name type="scientific">Aduncisulcus paluster</name>
    <dbReference type="NCBI Taxonomy" id="2918883"/>
    <lineage>
        <taxon>Eukaryota</taxon>
        <taxon>Metamonada</taxon>
        <taxon>Carpediemonas-like organisms</taxon>
        <taxon>Aduncisulcus</taxon>
    </lineage>
</organism>
<evidence type="ECO:0000256" key="3">
    <source>
        <dbReference type="ARBA" id="ARBA00022737"/>
    </source>
</evidence>
<dbReference type="PANTHER" id="PTHR45973">
    <property type="entry name" value="PROTEIN PHOSPHATASE 1 REGULATORY SUBUNIT SDS22-RELATED"/>
    <property type="match status" value="1"/>
</dbReference>
<keyword evidence="3" id="KW-0677">Repeat</keyword>
<reference evidence="7" key="1">
    <citation type="submission" date="2022-03" db="EMBL/GenBank/DDBJ databases">
        <title>Draft genome sequence of Aduncisulcus paluster, a free-living microaerophilic Fornicata.</title>
        <authorList>
            <person name="Yuyama I."/>
            <person name="Kume K."/>
            <person name="Tamura T."/>
            <person name="Inagaki Y."/>
            <person name="Hashimoto T."/>
        </authorList>
    </citation>
    <scope>NUCLEOTIDE SEQUENCE</scope>
    <source>
        <strain evidence="7">NY0171</strain>
    </source>
</reference>
<feature type="coiled-coil region" evidence="6">
    <location>
        <begin position="185"/>
        <end position="212"/>
    </location>
</feature>
<dbReference type="InterPro" id="IPR001611">
    <property type="entry name" value="Leu-rich_rpt"/>
</dbReference>
<dbReference type="PANTHER" id="PTHR45973:SF9">
    <property type="entry name" value="LEUCINE-RICH REPEAT-CONTAINING PROTEIN 46"/>
    <property type="match status" value="1"/>
</dbReference>
<dbReference type="InterPro" id="IPR003591">
    <property type="entry name" value="Leu-rich_rpt_typical-subtyp"/>
</dbReference>
<dbReference type="InterPro" id="IPR050576">
    <property type="entry name" value="Cilia_flagella_integrity"/>
</dbReference>
<dbReference type="SMART" id="SM00369">
    <property type="entry name" value="LRR_TYP"/>
    <property type="match status" value="3"/>
</dbReference>
<keyword evidence="4" id="KW-0969">Cilium</keyword>
<evidence type="ECO:0000256" key="6">
    <source>
        <dbReference type="SAM" id="Coils"/>
    </source>
</evidence>